<reference evidence="1 2" key="1">
    <citation type="submission" date="2018-12" db="EMBL/GenBank/DDBJ databases">
        <authorList>
            <consortium name="Pathogen Informatics"/>
        </authorList>
    </citation>
    <scope>NUCLEOTIDE SEQUENCE [LARGE SCALE GENOMIC DNA]</scope>
    <source>
        <strain evidence="1 2">NCTC11075</strain>
    </source>
</reference>
<evidence type="ECO:0000313" key="1">
    <source>
        <dbReference type="EMBL" id="VEB93376.1"/>
    </source>
</evidence>
<sequence>MWALIPLTVSSSRDQAPGFCGWPGRVGESRIRVLFRKSIHYAPPIKKPDAALTPYPAYG</sequence>
<protein>
    <submittedName>
        <fullName evidence="1">Uncharacterized protein</fullName>
    </submittedName>
</protein>
<proteinExistence type="predicted"/>
<dbReference type="AlphaFoldDB" id="A0A3S4IXK4"/>
<dbReference type="EMBL" id="LR134204">
    <property type="protein sequence ID" value="VEB93376.1"/>
    <property type="molecule type" value="Genomic_DNA"/>
</dbReference>
<dbReference type="Proteomes" id="UP000270272">
    <property type="component" value="Chromosome"/>
</dbReference>
<evidence type="ECO:0000313" key="2">
    <source>
        <dbReference type="Proteomes" id="UP000270272"/>
    </source>
</evidence>
<gene>
    <name evidence="1" type="ORF">NCTC11075_04257</name>
</gene>
<name>A0A3S4IXK4_CITKO</name>
<accession>A0A3S4IXK4</accession>
<organism evidence="1 2">
    <name type="scientific">Citrobacter koseri</name>
    <name type="common">Citrobacter diversus</name>
    <dbReference type="NCBI Taxonomy" id="545"/>
    <lineage>
        <taxon>Bacteria</taxon>
        <taxon>Pseudomonadati</taxon>
        <taxon>Pseudomonadota</taxon>
        <taxon>Gammaproteobacteria</taxon>
        <taxon>Enterobacterales</taxon>
        <taxon>Enterobacteriaceae</taxon>
        <taxon>Citrobacter</taxon>
    </lineage>
</organism>